<accession>A0A7K4HS14</accession>
<proteinExistence type="predicted"/>
<dbReference type="InterPro" id="IPR023131">
    <property type="entry name" value="Mth639-like_dom_sf"/>
</dbReference>
<dbReference type="PANTHER" id="PTHR40696">
    <property type="entry name" value="DUF371 FAMILY PROTEIN"/>
    <property type="match status" value="1"/>
</dbReference>
<dbReference type="PANTHER" id="PTHR40696:SF1">
    <property type="entry name" value="DUF371 DOMAIN-CONTAINING PROTEIN"/>
    <property type="match status" value="1"/>
</dbReference>
<comment type="caution">
    <text evidence="1">The sequence shown here is derived from an EMBL/GenBank/DDBJ whole genome shotgun (WGS) entry which is preliminary data.</text>
</comment>
<dbReference type="Proteomes" id="UP000570823">
    <property type="component" value="Unassembled WGS sequence"/>
</dbReference>
<dbReference type="EMBL" id="JABXWR010000001">
    <property type="protein sequence ID" value="NVO67648.1"/>
    <property type="molecule type" value="Genomic_DNA"/>
</dbReference>
<dbReference type="OrthoDB" id="9265at2157"/>
<sequence length="142" mass="15109">MKARDVIHCSGHPNVRALHPTTFEVTTEPSLSPAGDCIIGVCADRGASDLNPDLKTLLADDRAIVTTRLSVDRIEAVVISRGSAGLTLDHPTDLVWRRSAFVCGRTVAVGSDTVARTIDRRLIELLAGGADLVVEIEASIPE</sequence>
<dbReference type="RefSeq" id="WP_176789212.1">
    <property type="nucleotide sequence ID" value="NZ_JABXWR010000001.1"/>
</dbReference>
<organism evidence="1 2">
    <name type="scientific">Methanofollis tationis</name>
    <dbReference type="NCBI Taxonomy" id="81417"/>
    <lineage>
        <taxon>Archaea</taxon>
        <taxon>Methanobacteriati</taxon>
        <taxon>Methanobacteriota</taxon>
        <taxon>Stenosarchaea group</taxon>
        <taxon>Methanomicrobia</taxon>
        <taxon>Methanomicrobiales</taxon>
        <taxon>Methanomicrobiaceae</taxon>
        <taxon>Methanofollis</taxon>
    </lineage>
</organism>
<gene>
    <name evidence="1" type="ORF">HWN36_10080</name>
</gene>
<dbReference type="Gene3D" id="2.60.120.630">
    <property type="entry name" value="mth639 domain like"/>
    <property type="match status" value="1"/>
</dbReference>
<evidence type="ECO:0000313" key="1">
    <source>
        <dbReference type="EMBL" id="NVO67648.1"/>
    </source>
</evidence>
<dbReference type="AlphaFoldDB" id="A0A7K4HS14"/>
<keyword evidence="2" id="KW-1185">Reference proteome</keyword>
<protein>
    <submittedName>
        <fullName evidence="1">DUF371 domain-containing protein</fullName>
    </submittedName>
</protein>
<dbReference type="Pfam" id="PF04027">
    <property type="entry name" value="DUF371"/>
    <property type="match status" value="1"/>
</dbReference>
<reference evidence="1 2" key="1">
    <citation type="submission" date="2020-06" db="EMBL/GenBank/DDBJ databases">
        <title>Methanofollis fontis sp. nov., a methanogen isolated from marine sediments near a cold seep at Four-Way Closure Ridge offshore southwestern Taiwan.</title>
        <authorList>
            <person name="Chen S.-C."/>
            <person name="Teng N.-H."/>
            <person name="Lin Y.-S."/>
            <person name="Lai M.-C."/>
            <person name="Chen H.-H."/>
            <person name="Wang C.-C."/>
        </authorList>
    </citation>
    <scope>NUCLEOTIDE SEQUENCE [LARGE SCALE GENOMIC DNA]</scope>
    <source>
        <strain evidence="1 2">DSM 2702</strain>
    </source>
</reference>
<dbReference type="InterPro" id="IPR007171">
    <property type="entry name" value="DUF371"/>
</dbReference>
<name>A0A7K4HS14_9EURY</name>
<evidence type="ECO:0000313" key="2">
    <source>
        <dbReference type="Proteomes" id="UP000570823"/>
    </source>
</evidence>